<evidence type="ECO:0000313" key="5">
    <source>
        <dbReference type="Proteomes" id="UP000236664"/>
    </source>
</evidence>
<dbReference type="AlphaFoldDB" id="A0A2K0W8C1"/>
<dbReference type="InterPro" id="IPR023780">
    <property type="entry name" value="Chromo_domain"/>
</dbReference>
<evidence type="ECO:0000313" key="4">
    <source>
        <dbReference type="EMBL" id="PNP78549.1"/>
    </source>
</evidence>
<dbReference type="Gene3D" id="2.40.50.40">
    <property type="match status" value="1"/>
</dbReference>
<organism evidence="4 5">
    <name type="scientific">Gibberella nygamai</name>
    <name type="common">Bean root rot disease fungus</name>
    <name type="synonym">Fusarium nygamai</name>
    <dbReference type="NCBI Taxonomy" id="42673"/>
    <lineage>
        <taxon>Eukaryota</taxon>
        <taxon>Fungi</taxon>
        <taxon>Dikarya</taxon>
        <taxon>Ascomycota</taxon>
        <taxon>Pezizomycotina</taxon>
        <taxon>Sordariomycetes</taxon>
        <taxon>Hypocreomycetidae</taxon>
        <taxon>Hypocreales</taxon>
        <taxon>Nectriaceae</taxon>
        <taxon>Fusarium</taxon>
        <taxon>Fusarium fujikuroi species complex</taxon>
    </lineage>
</organism>
<dbReference type="STRING" id="42673.A0A2K0W8C1"/>
<proteinExistence type="predicted"/>
<dbReference type="PROSITE" id="PS50013">
    <property type="entry name" value="CHROMO_2"/>
    <property type="match status" value="1"/>
</dbReference>
<protein>
    <recommendedName>
        <fullName evidence="3">Chromo domain-containing protein</fullName>
    </recommendedName>
</protein>
<comment type="caution">
    <text evidence="4">The sequence shown here is derived from an EMBL/GenBank/DDBJ whole genome shotgun (WGS) entry which is preliminary data.</text>
</comment>
<evidence type="ECO:0000259" key="3">
    <source>
        <dbReference type="PROSITE" id="PS50013"/>
    </source>
</evidence>
<accession>A0A2K0W8C1</accession>
<dbReference type="SUPFAM" id="SSF54160">
    <property type="entry name" value="Chromo domain-like"/>
    <property type="match status" value="1"/>
</dbReference>
<dbReference type="InterPro" id="IPR000953">
    <property type="entry name" value="Chromo/chromo_shadow_dom"/>
</dbReference>
<dbReference type="SMART" id="SM00298">
    <property type="entry name" value="CHROMO"/>
    <property type="match status" value="1"/>
</dbReference>
<comment type="subunit">
    <text evidence="1">Component of the NuA4 histone acetyltransferase complex.</text>
</comment>
<dbReference type="Pfam" id="PF00385">
    <property type="entry name" value="Chromo"/>
    <property type="match status" value="1"/>
</dbReference>
<name>A0A2K0W8C1_GIBNY</name>
<dbReference type="Proteomes" id="UP000236664">
    <property type="component" value="Unassembled WGS sequence"/>
</dbReference>
<keyword evidence="5" id="KW-1185">Reference proteome</keyword>
<sequence>MQQPSHHPQPRRPPPKPSPTDPTRSIALLITGPILNIRRSCSLQSGKAVPPPTSPSIVFSKTDCPNLIYTYWHAQGGRDRTTGFKEYHVFKIIRSRPNASRGVEFLVQWVGFRETDATWEPRVKINKIVPLDVKGFNRKESKRREEIKKR</sequence>
<dbReference type="CDD" id="cd00024">
    <property type="entry name" value="CD_CSD"/>
    <property type="match status" value="1"/>
</dbReference>
<dbReference type="InterPro" id="IPR016197">
    <property type="entry name" value="Chromo-like_dom_sf"/>
</dbReference>
<feature type="domain" description="Chromo" evidence="3">
    <location>
        <begin position="87"/>
        <end position="148"/>
    </location>
</feature>
<dbReference type="GO" id="GO:0006338">
    <property type="term" value="P:chromatin remodeling"/>
    <property type="evidence" value="ECO:0007669"/>
    <property type="project" value="UniProtKB-ARBA"/>
</dbReference>
<evidence type="ECO:0000256" key="1">
    <source>
        <dbReference type="ARBA" id="ARBA00011353"/>
    </source>
</evidence>
<dbReference type="OrthoDB" id="433924at2759"/>
<reference evidence="4 5" key="1">
    <citation type="submission" date="2017-06" db="EMBL/GenBank/DDBJ databases">
        <title>Genome of Fusarium nygamai isolate CS10214.</title>
        <authorList>
            <person name="Gardiner D.M."/>
            <person name="Obanor F."/>
            <person name="Kazan K."/>
        </authorList>
    </citation>
    <scope>NUCLEOTIDE SEQUENCE [LARGE SCALE GENOMIC DNA]</scope>
    <source>
        <strain evidence="4 5">CS10214</strain>
    </source>
</reference>
<dbReference type="EMBL" id="MTQA01000103">
    <property type="protein sequence ID" value="PNP78549.1"/>
    <property type="molecule type" value="Genomic_DNA"/>
</dbReference>
<feature type="region of interest" description="Disordered" evidence="2">
    <location>
        <begin position="1"/>
        <end position="24"/>
    </location>
</feature>
<evidence type="ECO:0000256" key="2">
    <source>
        <dbReference type="SAM" id="MobiDB-lite"/>
    </source>
</evidence>
<gene>
    <name evidence="4" type="ORF">FNYG_08097</name>
</gene>